<evidence type="ECO:0000256" key="4">
    <source>
        <dbReference type="PIRSR" id="PIRSR000149-1"/>
    </source>
</evidence>
<name>A0A1B6VLS9_9PROT</name>
<keyword evidence="6" id="KW-0520">NAD</keyword>
<dbReference type="InterPro" id="IPR020830">
    <property type="entry name" value="GlycerAld_3-P_DH_AS"/>
</dbReference>
<dbReference type="Gene3D" id="3.30.360.10">
    <property type="entry name" value="Dihydrodipicolinate Reductase, domain 2"/>
    <property type="match status" value="1"/>
</dbReference>
<evidence type="ECO:0000256" key="9">
    <source>
        <dbReference type="RuleBase" id="RU361160"/>
    </source>
</evidence>
<feature type="site" description="Activates thiol group during catalysis" evidence="7">
    <location>
        <position position="183"/>
    </location>
</feature>
<dbReference type="InterPro" id="IPR020828">
    <property type="entry name" value="GlycerAld_3-P_DH_NAD(P)-bd"/>
</dbReference>
<dbReference type="NCBIfam" id="TIGR01534">
    <property type="entry name" value="GAPDH-I"/>
    <property type="match status" value="1"/>
</dbReference>
<dbReference type="PATRIC" id="fig|38307.3.peg.728"/>
<dbReference type="SUPFAM" id="SSF51735">
    <property type="entry name" value="NAD(P)-binding Rossmann-fold domains"/>
    <property type="match status" value="1"/>
</dbReference>
<proteinExistence type="inferred from homology"/>
<dbReference type="SUPFAM" id="SSF55347">
    <property type="entry name" value="Glyceraldehyde-3-phosphate dehydrogenase-like, C-terminal domain"/>
    <property type="match status" value="1"/>
</dbReference>
<keyword evidence="3 9" id="KW-0560">Oxidoreductase</keyword>
<dbReference type="InterPro" id="IPR020829">
    <property type="entry name" value="GlycerAld_3-P_DH_cat"/>
</dbReference>
<evidence type="ECO:0000256" key="1">
    <source>
        <dbReference type="ARBA" id="ARBA00007406"/>
    </source>
</evidence>
<dbReference type="InterPro" id="IPR006424">
    <property type="entry name" value="Glyceraldehyde-3-P_DH_1"/>
</dbReference>
<dbReference type="OrthoDB" id="9803304at2"/>
<evidence type="ECO:0000256" key="5">
    <source>
        <dbReference type="PIRSR" id="PIRSR000149-2"/>
    </source>
</evidence>
<keyword evidence="6" id="KW-0547">Nucleotide-binding</keyword>
<dbReference type="GO" id="GO:0051287">
    <property type="term" value="F:NAD binding"/>
    <property type="evidence" value="ECO:0007669"/>
    <property type="project" value="InterPro"/>
</dbReference>
<dbReference type="InterPro" id="IPR036291">
    <property type="entry name" value="NAD(P)-bd_dom_sf"/>
</dbReference>
<feature type="active site" description="Nucleophile" evidence="4">
    <location>
        <position position="156"/>
    </location>
</feature>
<feature type="binding site" evidence="5">
    <location>
        <begin position="155"/>
        <end position="157"/>
    </location>
    <ligand>
        <name>D-glyceraldehyde 3-phosphate</name>
        <dbReference type="ChEBI" id="CHEBI:59776"/>
    </ligand>
</feature>
<protein>
    <recommendedName>
        <fullName evidence="9">Glyceraldehyde-3-phosphate dehydrogenase</fullName>
        <ecNumber evidence="9">1.2.1.-</ecNumber>
    </recommendedName>
</protein>
<feature type="binding site" evidence="6">
    <location>
        <position position="125"/>
    </location>
    <ligand>
        <name>NAD(+)</name>
        <dbReference type="ChEBI" id="CHEBI:57540"/>
    </ligand>
</feature>
<dbReference type="InterPro" id="IPR020831">
    <property type="entry name" value="GlycerAld/Erythrose_P_DH"/>
</dbReference>
<dbReference type="RefSeq" id="WP_064273596.1">
    <property type="nucleotide sequence ID" value="NZ_LUTU01000005.1"/>
</dbReference>
<dbReference type="AlphaFoldDB" id="A0A1B6VLS9"/>
<dbReference type="FunFam" id="3.30.360.10:FF:000002">
    <property type="entry name" value="Glyceraldehyde-3-phosphate dehydrogenase"/>
    <property type="match status" value="1"/>
</dbReference>
<evidence type="ECO:0000313" key="11">
    <source>
        <dbReference type="EMBL" id="OAJ68008.1"/>
    </source>
</evidence>
<evidence type="ECO:0000259" key="10">
    <source>
        <dbReference type="SMART" id="SM00846"/>
    </source>
</evidence>
<dbReference type="FunFam" id="3.40.50.720:FF:000001">
    <property type="entry name" value="Glyceraldehyde-3-phosphate dehydrogenase"/>
    <property type="match status" value="1"/>
</dbReference>
<organism evidence="11 12">
    <name type="scientific">Gluconobacter cerinus</name>
    <dbReference type="NCBI Taxonomy" id="38307"/>
    <lineage>
        <taxon>Bacteria</taxon>
        <taxon>Pseudomonadati</taxon>
        <taxon>Pseudomonadota</taxon>
        <taxon>Alphaproteobacteria</taxon>
        <taxon>Acetobacterales</taxon>
        <taxon>Acetobacteraceae</taxon>
        <taxon>Gluconobacter</taxon>
    </lineage>
</organism>
<dbReference type="Proteomes" id="UP000077786">
    <property type="component" value="Unassembled WGS sequence"/>
</dbReference>
<evidence type="ECO:0000256" key="8">
    <source>
        <dbReference type="RuleBase" id="RU000397"/>
    </source>
</evidence>
<dbReference type="Gene3D" id="3.40.50.720">
    <property type="entry name" value="NAD(P)-binding Rossmann-like Domain"/>
    <property type="match status" value="1"/>
</dbReference>
<dbReference type="SMART" id="SM00846">
    <property type="entry name" value="Gp_dh_N"/>
    <property type="match status" value="1"/>
</dbReference>
<dbReference type="Pfam" id="PF02800">
    <property type="entry name" value="Gp_dh_C"/>
    <property type="match status" value="1"/>
</dbReference>
<evidence type="ECO:0000256" key="2">
    <source>
        <dbReference type="ARBA" id="ARBA00011881"/>
    </source>
</evidence>
<dbReference type="PANTHER" id="PTHR43148">
    <property type="entry name" value="GLYCERALDEHYDE-3-PHOSPHATE DEHYDROGENASE 2"/>
    <property type="match status" value="1"/>
</dbReference>
<evidence type="ECO:0000256" key="7">
    <source>
        <dbReference type="PIRSR" id="PIRSR000149-4"/>
    </source>
</evidence>
<sequence>MTVKIAINGFGRIGRLALRSILESGRDNVVPVAINGPGSVEDKIHMLTYDSVHGRLPGEVHVEGDMLTLTHNGRSYGPIRISSERDPSKVPFEGVDVALECSGLFTTKEKASTLLQAGARKVLISAPGTDVDATIVYGVNNDMLKPDMTVISNASCTTNCLAPLVKVLDDNYGIECGYMVTIHSFTGDQQIVDRRHKDLRRARAASLNMVPTSTGAAKAIGLVLPHLKGRLDGTSIRVPTPNVSLVSFDFLSRRPPETAKDVNRIMQEAAAAGPLKGVLAYSSAPLVSSDFNHSPASSNFDATQTAIMECGRMVRVCSWYDNEWGFSNRMIDTAVLFGSL</sequence>
<dbReference type="GO" id="GO:0050661">
    <property type="term" value="F:NADP binding"/>
    <property type="evidence" value="ECO:0007669"/>
    <property type="project" value="InterPro"/>
</dbReference>
<evidence type="ECO:0000313" key="12">
    <source>
        <dbReference type="Proteomes" id="UP000077786"/>
    </source>
</evidence>
<dbReference type="GO" id="GO:0006006">
    <property type="term" value="P:glucose metabolic process"/>
    <property type="evidence" value="ECO:0007669"/>
    <property type="project" value="InterPro"/>
</dbReference>
<dbReference type="PROSITE" id="PS00071">
    <property type="entry name" value="GAPDH"/>
    <property type="match status" value="1"/>
</dbReference>
<dbReference type="EMBL" id="LUTU01000005">
    <property type="protein sequence ID" value="OAJ68008.1"/>
    <property type="molecule type" value="Genomic_DNA"/>
</dbReference>
<reference evidence="11 12" key="1">
    <citation type="submission" date="2016-03" db="EMBL/GenBank/DDBJ databases">
        <title>Draft genome sequence of Gluconobacter cerinus strain CECT 9110.</title>
        <authorList>
            <person name="Sainz F."/>
            <person name="Mas A."/>
            <person name="Torija M.J."/>
        </authorList>
    </citation>
    <scope>NUCLEOTIDE SEQUENCE [LARGE SCALE GENOMIC DNA]</scope>
    <source>
        <strain evidence="11 12">CECT 9110</strain>
    </source>
</reference>
<dbReference type="CDD" id="cd18126">
    <property type="entry name" value="GAPDH_I_C"/>
    <property type="match status" value="1"/>
</dbReference>
<feature type="binding site" evidence="6">
    <location>
        <begin position="12"/>
        <end position="13"/>
    </location>
    <ligand>
        <name>NAD(+)</name>
        <dbReference type="ChEBI" id="CHEBI:57540"/>
    </ligand>
</feature>
<dbReference type="PRINTS" id="PR00078">
    <property type="entry name" value="G3PDHDRGNASE"/>
</dbReference>
<accession>A0A1B6VLS9</accession>
<evidence type="ECO:0000256" key="6">
    <source>
        <dbReference type="PIRSR" id="PIRSR000149-3"/>
    </source>
</evidence>
<feature type="domain" description="Glyceraldehyde 3-phosphate dehydrogenase NAD(P) binding" evidence="10">
    <location>
        <begin position="3"/>
        <end position="156"/>
    </location>
</feature>
<feature type="binding site" evidence="6">
    <location>
        <position position="85"/>
    </location>
    <ligand>
        <name>NAD(+)</name>
        <dbReference type="ChEBI" id="CHEBI:57540"/>
    </ligand>
</feature>
<gene>
    <name evidence="11" type="primary">gapA_1</name>
    <name evidence="11" type="ORF">A0123_00709</name>
</gene>
<dbReference type="EC" id="1.2.1.-" evidence="9"/>
<feature type="binding site" evidence="5">
    <location>
        <begin position="214"/>
        <end position="215"/>
    </location>
    <ligand>
        <name>D-glyceraldehyde 3-phosphate</name>
        <dbReference type="ChEBI" id="CHEBI:59776"/>
    </ligand>
</feature>
<comment type="similarity">
    <text evidence="1 8">Belongs to the glyceraldehyde-3-phosphate dehydrogenase family.</text>
</comment>
<dbReference type="PIRSF" id="PIRSF000149">
    <property type="entry name" value="GAP_DH"/>
    <property type="match status" value="1"/>
</dbReference>
<feature type="binding site" evidence="6">
    <location>
        <position position="322"/>
    </location>
    <ligand>
        <name>NAD(+)</name>
        <dbReference type="ChEBI" id="CHEBI:57540"/>
    </ligand>
</feature>
<feature type="binding site" evidence="5">
    <location>
        <position position="237"/>
    </location>
    <ligand>
        <name>D-glyceraldehyde 3-phosphate</name>
        <dbReference type="ChEBI" id="CHEBI:59776"/>
    </ligand>
</feature>
<dbReference type="CDD" id="cd05214">
    <property type="entry name" value="GAPDH_I_N"/>
    <property type="match status" value="1"/>
</dbReference>
<dbReference type="Pfam" id="PF00044">
    <property type="entry name" value="Gp_dh_N"/>
    <property type="match status" value="1"/>
</dbReference>
<feature type="binding site" evidence="5">
    <location>
        <position position="186"/>
    </location>
    <ligand>
        <name>D-glyceraldehyde 3-phosphate</name>
        <dbReference type="ChEBI" id="CHEBI:59776"/>
    </ligand>
</feature>
<dbReference type="GO" id="GO:0016620">
    <property type="term" value="F:oxidoreductase activity, acting on the aldehyde or oxo group of donors, NAD or NADP as acceptor"/>
    <property type="evidence" value="ECO:0007669"/>
    <property type="project" value="InterPro"/>
</dbReference>
<comment type="caution">
    <text evidence="11">The sequence shown here is derived from an EMBL/GenBank/DDBJ whole genome shotgun (WGS) entry which is preliminary data.</text>
</comment>
<evidence type="ECO:0000256" key="3">
    <source>
        <dbReference type="ARBA" id="ARBA00023002"/>
    </source>
</evidence>
<comment type="subunit">
    <text evidence="2">Homotetramer.</text>
</comment>